<dbReference type="Proteomes" id="UP001383192">
    <property type="component" value="Unassembled WGS sequence"/>
</dbReference>
<feature type="region of interest" description="Disordered" evidence="1">
    <location>
        <begin position="804"/>
        <end position="864"/>
    </location>
</feature>
<proteinExistence type="predicted"/>
<name>A0AAW0DP23_9AGAR</name>
<accession>A0AAW0DP23</accession>
<organism evidence="2 3">
    <name type="scientific">Paramarasmius palmivorus</name>
    <dbReference type="NCBI Taxonomy" id="297713"/>
    <lineage>
        <taxon>Eukaryota</taxon>
        <taxon>Fungi</taxon>
        <taxon>Dikarya</taxon>
        <taxon>Basidiomycota</taxon>
        <taxon>Agaricomycotina</taxon>
        <taxon>Agaricomycetes</taxon>
        <taxon>Agaricomycetidae</taxon>
        <taxon>Agaricales</taxon>
        <taxon>Marasmiineae</taxon>
        <taxon>Marasmiaceae</taxon>
        <taxon>Paramarasmius</taxon>
    </lineage>
</organism>
<dbReference type="AlphaFoldDB" id="A0AAW0DP23"/>
<keyword evidence="3" id="KW-1185">Reference proteome</keyword>
<sequence length="864" mass="97783">MWGLYFLCAKEATGLGSRDLSYALFSTLPNEPGFTPKLPTRGKIQRLEHNRLLAETVLGEVLLARLLIFQKFIDRMESHLNSNGIPIVYPNFDPFIERWLQLQLHPTMLSPFYQGDIFVDLTSVIHAAKPDATVLQVMIYNIASTLFPKINSSIHGSHGGDIFLVLDEAQEAGLAMKTAFRSEKQTTKARPVLRELITAWSNQLCYPVKPSREEELVDLPVTLVVTGTGMSLDDMRQALYSSTVVKEDTCQQYQDMGGFEEKEQQVAYVQKYVPKEILDHPVGVVLLDRMWYWLRGRYRFTAEFLAFLIENGYKQPNALLDRFICNLTELAPSDCPQDIIQMEDDPNSGLFGPMAFQRSPSNIPFNWKILLTDRSKTLNMIRDLTWKYVVTSGLENFLGGTDSEMVQYGFGRIPHVRIQNPDQLPNNDKSAAAVDETLVLWGCAAWLNNTMSRDSDDDEESQGDGQPSSLAKNTNTLYWYLARKFETNEGGHSWFEDYLMYYFCLAFSNPRRVHTLGDIFHIMGPCAGALRQKKATLVSIYVPEDGQRSAQRYVPTLFDEYGQFLCCGGNLGDRSTGNNVAHKWLAHHDRAAFCFPDKAMGPDIIFVLELDRGSYIWVMVQAKRCGVQKYLPRKTLRSAIRSVTPWSYFMDQTVRKKFSAGKTQPSDYKETAHKNQVMANQKTLKLLDELPGRDTTLAGKHSVLRVVASWSAISCQWKHLGKTRPRTEPLEDEGGDTEMQEEDDEEDDEGGDDDDSSPTEGSEEVDPDEDSHPLATLNFRKLRELTGNIPPDHKLDSWKASQARIQMTNRNHKDGKLVNKTGQKPPKTRKRSGKRGGIQAKEVVNQPTKTAASNPVRRSARRSG</sequence>
<dbReference type="EMBL" id="JAYKXP010000009">
    <property type="protein sequence ID" value="KAK7054472.1"/>
    <property type="molecule type" value="Genomic_DNA"/>
</dbReference>
<feature type="compositionally biased region" description="Acidic residues" evidence="1">
    <location>
        <begin position="730"/>
        <end position="769"/>
    </location>
</feature>
<reference evidence="2 3" key="1">
    <citation type="submission" date="2024-01" db="EMBL/GenBank/DDBJ databases">
        <title>A draft genome for a cacao thread blight-causing isolate of Paramarasmius palmivorus.</title>
        <authorList>
            <person name="Baruah I.K."/>
            <person name="Bukari Y."/>
            <person name="Amoako-Attah I."/>
            <person name="Meinhardt L.W."/>
            <person name="Bailey B.A."/>
            <person name="Cohen S.P."/>
        </authorList>
    </citation>
    <scope>NUCLEOTIDE SEQUENCE [LARGE SCALE GENOMIC DNA]</scope>
    <source>
        <strain evidence="2 3">GH-12</strain>
    </source>
</reference>
<gene>
    <name evidence="2" type="ORF">VNI00_003670</name>
</gene>
<evidence type="ECO:0000313" key="3">
    <source>
        <dbReference type="Proteomes" id="UP001383192"/>
    </source>
</evidence>
<feature type="region of interest" description="Disordered" evidence="1">
    <location>
        <begin position="722"/>
        <end position="773"/>
    </location>
</feature>
<evidence type="ECO:0000256" key="1">
    <source>
        <dbReference type="SAM" id="MobiDB-lite"/>
    </source>
</evidence>
<evidence type="ECO:0000313" key="2">
    <source>
        <dbReference type="EMBL" id="KAK7054472.1"/>
    </source>
</evidence>
<protein>
    <recommendedName>
        <fullName evidence="4">Helicase ATP-binding domain-containing protein</fullName>
    </recommendedName>
</protein>
<comment type="caution">
    <text evidence="2">The sequence shown here is derived from an EMBL/GenBank/DDBJ whole genome shotgun (WGS) entry which is preliminary data.</text>
</comment>
<evidence type="ECO:0008006" key="4">
    <source>
        <dbReference type="Google" id="ProtNLM"/>
    </source>
</evidence>